<dbReference type="InterPro" id="IPR036546">
    <property type="entry name" value="MED15_KIX"/>
</dbReference>
<feature type="compositionally biased region" description="Basic and acidic residues" evidence="4">
    <location>
        <begin position="480"/>
        <end position="489"/>
    </location>
</feature>
<name>A0A397DNJ5_APHAT</name>
<comment type="caution">
    <text evidence="6">The sequence shown here is derived from an EMBL/GenBank/DDBJ whole genome shotgun (WGS) entry which is preliminary data.</text>
</comment>
<evidence type="ECO:0000256" key="4">
    <source>
        <dbReference type="SAM" id="MobiDB-lite"/>
    </source>
</evidence>
<feature type="region of interest" description="Disordered" evidence="4">
    <location>
        <begin position="76"/>
        <end position="119"/>
    </location>
</feature>
<keyword evidence="3" id="KW-0175">Coiled coil</keyword>
<dbReference type="Proteomes" id="UP000266643">
    <property type="component" value="Unassembled WGS sequence"/>
</dbReference>
<organism evidence="6 7">
    <name type="scientific">Aphanomyces astaci</name>
    <name type="common">Crayfish plague agent</name>
    <dbReference type="NCBI Taxonomy" id="112090"/>
    <lineage>
        <taxon>Eukaryota</taxon>
        <taxon>Sar</taxon>
        <taxon>Stramenopiles</taxon>
        <taxon>Oomycota</taxon>
        <taxon>Saprolegniomycetes</taxon>
        <taxon>Saprolegniales</taxon>
        <taxon>Verrucalvaceae</taxon>
        <taxon>Aphanomyces</taxon>
    </lineage>
</organism>
<evidence type="ECO:0000313" key="6">
    <source>
        <dbReference type="EMBL" id="RHY65261.1"/>
    </source>
</evidence>
<comment type="subcellular location">
    <subcellularLocation>
        <location evidence="1">Nucleus</location>
    </subcellularLocation>
</comment>
<dbReference type="VEuPathDB" id="FungiDB:H257_06946"/>
<protein>
    <recommendedName>
        <fullName evidence="5">Mediator complex subunit 15 KIX domain-containing protein</fullName>
    </recommendedName>
</protein>
<feature type="region of interest" description="Disordered" evidence="4">
    <location>
        <begin position="346"/>
        <end position="381"/>
    </location>
</feature>
<proteinExistence type="predicted"/>
<feature type="compositionally biased region" description="Low complexity" evidence="4">
    <location>
        <begin position="499"/>
        <end position="515"/>
    </location>
</feature>
<evidence type="ECO:0000259" key="5">
    <source>
        <dbReference type="Pfam" id="PF16987"/>
    </source>
</evidence>
<feature type="coiled-coil region" evidence="3">
    <location>
        <begin position="516"/>
        <end position="600"/>
    </location>
</feature>
<feature type="compositionally biased region" description="Low complexity" evidence="4">
    <location>
        <begin position="346"/>
        <end position="379"/>
    </location>
</feature>
<gene>
    <name evidence="6" type="ORF">DYB30_004773</name>
</gene>
<dbReference type="EMBL" id="QUTD01004923">
    <property type="protein sequence ID" value="RHY65261.1"/>
    <property type="molecule type" value="Genomic_DNA"/>
</dbReference>
<feature type="region of interest" description="Disordered" evidence="4">
    <location>
        <begin position="480"/>
        <end position="515"/>
    </location>
</feature>
<accession>A0A397DNJ5</accession>
<evidence type="ECO:0000313" key="7">
    <source>
        <dbReference type="Proteomes" id="UP000266643"/>
    </source>
</evidence>
<feature type="compositionally biased region" description="Low complexity" evidence="4">
    <location>
        <begin position="194"/>
        <end position="212"/>
    </location>
</feature>
<feature type="domain" description="Mediator complex subunit 15 KIX" evidence="5">
    <location>
        <begin position="8"/>
        <end position="78"/>
    </location>
</feature>
<feature type="compositionally biased region" description="Low complexity" evidence="4">
    <location>
        <begin position="89"/>
        <end position="116"/>
    </location>
</feature>
<feature type="region of interest" description="Disordered" evidence="4">
    <location>
        <begin position="194"/>
        <end position="214"/>
    </location>
</feature>
<dbReference type="AlphaFoldDB" id="A0A397DNJ5"/>
<keyword evidence="2" id="KW-0539">Nucleus</keyword>
<reference evidence="6 7" key="1">
    <citation type="submission" date="2018-08" db="EMBL/GenBank/DDBJ databases">
        <title>Aphanomyces genome sequencing and annotation.</title>
        <authorList>
            <person name="Minardi D."/>
            <person name="Oidtmann B."/>
            <person name="Van Der Giezen M."/>
            <person name="Studholme D.J."/>
        </authorList>
    </citation>
    <scope>NUCLEOTIDE SEQUENCE [LARGE SCALE GENOMIC DNA]</scope>
    <source>
        <strain evidence="6 7">D2</strain>
    </source>
</reference>
<evidence type="ECO:0000256" key="2">
    <source>
        <dbReference type="ARBA" id="ARBA00023242"/>
    </source>
</evidence>
<dbReference type="Pfam" id="PF16987">
    <property type="entry name" value="KIX_2"/>
    <property type="match status" value="1"/>
</dbReference>
<dbReference type="GO" id="GO:0005634">
    <property type="term" value="C:nucleus"/>
    <property type="evidence" value="ECO:0007669"/>
    <property type="project" value="UniProtKB-SubCell"/>
</dbReference>
<sequence>MNAAAPAGWRLEVTEDMRKGKITEMYIELLRLSGENDRQKVWQSAAKFELTLWTQSVDKATYWTKLEKKVAALKKKPQPGTVAPPLPAAPQQVSSAPSIPHQQQHQQAPSIQTQAQYSSQMGANSMQFNQAMLMQQAEMLKKQQEQHQLAALNHARQQQAQAQAQAQAAAQAKAAADKQQLQEQQRLHALNLARQQQQQQLATARAAAAAAPAPVPTPPMAGHTQVLHQLQQQFQQQKQAVLTTQHNELQRLRQAQLLEQNHLANLHSTQDTPPDLRRLQLTQLQQQHLVAQNKLAHEHKAKTDELMRRHQQILTSKLTPAGGAAVQVPAAHADAAAAAQARARALSRLQATSQQQQQGPPPAAAATTTAIPSSTAPSPDAYGEKLKQVKAKYWNDLEIAQREFTRIAAQKPPAGAAAQQTIQNQERVKVFLQNLKRIMTLLAQDPTKATTNNVDMLIKVEQHIERQVIPALLRVKSDKSKKEEVKVDMTKQPTSTAKTAAEAQRQSTAQQTAAQADAVRQARELQLKKAEQLKAEHIARAQAAAAASLKAERKDAESKALAATLQLQSNKDMVLSPSQRTALEEQAARLTVQAKDLIAQQVHVTSPTSRAVIGQTAIMCTQEVARIAEHLAQSKAAQARGATGPKFASIVDTSSTSSSTSSATDRLLLAVKTYARDKPEVLTQAAPVFLELSVAIGATVTTSHV</sequence>
<evidence type="ECO:0000256" key="3">
    <source>
        <dbReference type="SAM" id="Coils"/>
    </source>
</evidence>
<evidence type="ECO:0000256" key="1">
    <source>
        <dbReference type="ARBA" id="ARBA00004123"/>
    </source>
</evidence>